<proteinExistence type="predicted"/>
<evidence type="ECO:0000313" key="3">
    <source>
        <dbReference type="Proteomes" id="UP000189981"/>
    </source>
</evidence>
<organism evidence="2 3">
    <name type="scientific">Daejeonella lutea</name>
    <dbReference type="NCBI Taxonomy" id="572036"/>
    <lineage>
        <taxon>Bacteria</taxon>
        <taxon>Pseudomonadati</taxon>
        <taxon>Bacteroidota</taxon>
        <taxon>Sphingobacteriia</taxon>
        <taxon>Sphingobacteriales</taxon>
        <taxon>Sphingobacteriaceae</taxon>
        <taxon>Daejeonella</taxon>
    </lineage>
</organism>
<evidence type="ECO:0000313" key="2">
    <source>
        <dbReference type="EMBL" id="SKB82513.1"/>
    </source>
</evidence>
<gene>
    <name evidence="2" type="ORF">SAMN05661099_2947</name>
</gene>
<dbReference type="Proteomes" id="UP000189981">
    <property type="component" value="Unassembled WGS sequence"/>
</dbReference>
<keyword evidence="1" id="KW-1133">Transmembrane helix</keyword>
<name>A0A1T5EEY1_9SPHI</name>
<dbReference type="AlphaFoldDB" id="A0A1T5EEY1"/>
<keyword evidence="1" id="KW-0472">Membrane</keyword>
<dbReference type="STRING" id="572036.SAMN05661099_2947"/>
<feature type="transmembrane region" description="Helical" evidence="1">
    <location>
        <begin position="21"/>
        <end position="41"/>
    </location>
</feature>
<protein>
    <submittedName>
        <fullName evidence="2">Uncharacterized protein</fullName>
    </submittedName>
</protein>
<sequence>MKIEDLRERKTSAERLQNTTRIAAIVTAFVSVFVFFVKILFL</sequence>
<accession>A0A1T5EEY1</accession>
<keyword evidence="3" id="KW-1185">Reference proteome</keyword>
<reference evidence="3" key="1">
    <citation type="submission" date="2017-02" db="EMBL/GenBank/DDBJ databases">
        <authorList>
            <person name="Varghese N."/>
            <person name="Submissions S."/>
        </authorList>
    </citation>
    <scope>NUCLEOTIDE SEQUENCE [LARGE SCALE GENOMIC DNA]</scope>
    <source>
        <strain evidence="3">DSM 22385</strain>
    </source>
</reference>
<dbReference type="EMBL" id="FUYR01000003">
    <property type="protein sequence ID" value="SKB82513.1"/>
    <property type="molecule type" value="Genomic_DNA"/>
</dbReference>
<keyword evidence="1" id="KW-0812">Transmembrane</keyword>
<evidence type="ECO:0000256" key="1">
    <source>
        <dbReference type="SAM" id="Phobius"/>
    </source>
</evidence>